<keyword evidence="5" id="KW-1185">Reference proteome</keyword>
<sequence length="637" mass="68818">MSHESDADRTASVSDDEVSVEKSFAEDEFPVPAIKFRLASESDDPVHIRLVDQIPEDFPMEGVGFHPDYESDNWTAYKDHRVEYERTLDPGEETTTVYGIRLEQASDVEGFLGDPILERPPAPEEGQGEDSPRDVEDILGTDRSQLVRDALQGNGRLAVDSEAESESEPSLPDEEPAPGVGESDSGIEEPGPTGEEPTVADDDPESAPEAEATASTGTETADDPVAEDAPSPRELGADLAPASRRREDDRITSVTPGESGGRTEEDADDETQQEATGEEEIEREATDEEEIEREAADEEEVEPEAADAEEIEREVDDDGTVEEHVDAPGAAAEQATEEEAEPEATDAEPTAERTPVDAEGGLAATLASEIRAGEVSESDLETLRGELDAGLPRSADVRIRRVQAQMEDLNAYADAIAEFIDEEGTGAELVERLDAELTEINEELDDLRAAVDAADDERAAIRESVGEVESDVDAVDERLGEVAGELDDVAEEAKDAAVGVDELHDRADGIEERLDRTTDRVDEVDSAVRDVSADVDDVAADVDDVAGEVENVASDIDETGAHVSRLDEEMGDVREDIAAIDGDVVETRESLEAELDDLRAEVSALSNELDRIGDIEREIEELQQFRDRLNSAFGPGE</sequence>
<feature type="compositionally biased region" description="Acidic residues" evidence="2">
    <location>
        <begin position="335"/>
        <end position="346"/>
    </location>
</feature>
<feature type="compositionally biased region" description="Acidic residues" evidence="2">
    <location>
        <begin position="198"/>
        <end position="208"/>
    </location>
</feature>
<feature type="coiled-coil region" evidence="1">
    <location>
        <begin position="588"/>
        <end position="632"/>
    </location>
</feature>
<evidence type="ECO:0000313" key="5">
    <source>
        <dbReference type="Proteomes" id="UP000236740"/>
    </source>
</evidence>
<protein>
    <recommendedName>
        <fullName evidence="7">t-SNARE coiled-coil homology domain-containing protein</fullName>
    </recommendedName>
</protein>
<feature type="coiled-coil region" evidence="1">
    <location>
        <begin position="430"/>
        <end position="464"/>
    </location>
</feature>
<dbReference type="Gene3D" id="1.10.287.1490">
    <property type="match status" value="1"/>
</dbReference>
<dbReference type="RefSeq" id="WP_103992794.1">
    <property type="nucleotide sequence ID" value="NZ_CP031311.1"/>
</dbReference>
<feature type="compositionally biased region" description="Acidic residues" evidence="2">
    <location>
        <begin position="161"/>
        <end position="176"/>
    </location>
</feature>
<evidence type="ECO:0000256" key="2">
    <source>
        <dbReference type="SAM" id="MobiDB-lite"/>
    </source>
</evidence>
<dbReference type="Proteomes" id="UP000236740">
    <property type="component" value="Unassembled WGS sequence"/>
</dbReference>
<evidence type="ECO:0000313" key="3">
    <source>
        <dbReference type="EMBL" id="QCC48557.1"/>
    </source>
</evidence>
<accession>A0A1H6C2F6</accession>
<dbReference type="AlphaFoldDB" id="A0A1H6C2F6"/>
<gene>
    <name evidence="3" type="ORF">DV707_13315</name>
    <name evidence="4" type="ORF">SAMN04488133_3153</name>
</gene>
<dbReference type="GeneID" id="39859091"/>
<feature type="compositionally biased region" description="Acidic residues" evidence="2">
    <location>
        <begin position="265"/>
        <end position="320"/>
    </location>
</feature>
<feature type="compositionally biased region" description="Low complexity" evidence="2">
    <location>
        <begin position="188"/>
        <end position="197"/>
    </location>
</feature>
<organism evidence="4 5">
    <name type="scientific">Halobellus limi</name>
    <dbReference type="NCBI Taxonomy" id="699433"/>
    <lineage>
        <taxon>Archaea</taxon>
        <taxon>Methanobacteriati</taxon>
        <taxon>Methanobacteriota</taxon>
        <taxon>Stenosarchaea group</taxon>
        <taxon>Halobacteria</taxon>
        <taxon>Halobacteriales</taxon>
        <taxon>Haloferacaceae</taxon>
        <taxon>Halobellus</taxon>
    </lineage>
</organism>
<proteinExistence type="predicted"/>
<dbReference type="OrthoDB" id="242713at2157"/>
<evidence type="ECO:0000256" key="1">
    <source>
        <dbReference type="SAM" id="Coils"/>
    </source>
</evidence>
<reference evidence="3 6" key="2">
    <citation type="journal article" date="2019" name="Nat. Commun.">
        <title>A new type of DNA phosphorothioation-based antiviral system in archaea.</title>
        <authorList>
            <person name="Xiong L."/>
            <person name="Liu S."/>
            <person name="Chen S."/>
            <person name="Xiao Y."/>
            <person name="Zhu B."/>
            <person name="Gao Y."/>
            <person name="Zhang Y."/>
            <person name="Chen B."/>
            <person name="Luo J."/>
            <person name="Deng Z."/>
            <person name="Chen X."/>
            <person name="Wang L."/>
            <person name="Chen S."/>
        </authorList>
    </citation>
    <scope>NUCLEOTIDE SEQUENCE [LARGE SCALE GENOMIC DNA]</scope>
    <source>
        <strain evidence="3 6">CGMCC 1.10331</strain>
    </source>
</reference>
<dbReference type="KEGG" id="hlm:DV707_13315"/>
<name>A0A1H6C2F6_9EURY</name>
<feature type="region of interest" description="Disordered" evidence="2">
    <location>
        <begin position="109"/>
        <end position="379"/>
    </location>
</feature>
<feature type="region of interest" description="Disordered" evidence="2">
    <location>
        <begin position="1"/>
        <end position="24"/>
    </location>
</feature>
<evidence type="ECO:0000313" key="6">
    <source>
        <dbReference type="Proteomes" id="UP000296733"/>
    </source>
</evidence>
<dbReference type="SUPFAM" id="SSF57997">
    <property type="entry name" value="Tropomyosin"/>
    <property type="match status" value="1"/>
</dbReference>
<feature type="compositionally biased region" description="Low complexity" evidence="2">
    <location>
        <begin position="209"/>
        <end position="219"/>
    </location>
</feature>
<keyword evidence="1" id="KW-0175">Coiled coil</keyword>
<evidence type="ECO:0000313" key="4">
    <source>
        <dbReference type="EMBL" id="SEG67112.1"/>
    </source>
</evidence>
<reference evidence="4 5" key="1">
    <citation type="submission" date="2016-10" db="EMBL/GenBank/DDBJ databases">
        <authorList>
            <person name="de Groot N.N."/>
        </authorList>
    </citation>
    <scope>NUCLEOTIDE SEQUENCE [LARGE SCALE GENOMIC DNA]</scope>
    <source>
        <strain evidence="4 5">CGMCC 1.10331</strain>
    </source>
</reference>
<evidence type="ECO:0008006" key="7">
    <source>
        <dbReference type="Google" id="ProtNLM"/>
    </source>
</evidence>
<dbReference type="Proteomes" id="UP000296733">
    <property type="component" value="Chromosome"/>
</dbReference>
<dbReference type="EMBL" id="FNVN01000006">
    <property type="protein sequence ID" value="SEG67112.1"/>
    <property type="molecule type" value="Genomic_DNA"/>
</dbReference>
<dbReference type="EMBL" id="CP031311">
    <property type="protein sequence ID" value="QCC48557.1"/>
    <property type="molecule type" value="Genomic_DNA"/>
</dbReference>